<accession>A0A9N7VI15</accession>
<proteinExistence type="predicted"/>
<dbReference type="AlphaFoldDB" id="A0A9N7VI15"/>
<evidence type="ECO:0000313" key="2">
    <source>
        <dbReference type="Proteomes" id="UP001153269"/>
    </source>
</evidence>
<protein>
    <submittedName>
        <fullName evidence="1">Uncharacterized protein</fullName>
    </submittedName>
</protein>
<name>A0A9N7VI15_PLEPL</name>
<evidence type="ECO:0000313" key="1">
    <source>
        <dbReference type="EMBL" id="CAB1451323.1"/>
    </source>
</evidence>
<keyword evidence="2" id="KW-1185">Reference proteome</keyword>
<organism evidence="1 2">
    <name type="scientific">Pleuronectes platessa</name>
    <name type="common">European plaice</name>
    <dbReference type="NCBI Taxonomy" id="8262"/>
    <lineage>
        <taxon>Eukaryota</taxon>
        <taxon>Metazoa</taxon>
        <taxon>Chordata</taxon>
        <taxon>Craniata</taxon>
        <taxon>Vertebrata</taxon>
        <taxon>Euteleostomi</taxon>
        <taxon>Actinopterygii</taxon>
        <taxon>Neopterygii</taxon>
        <taxon>Teleostei</taxon>
        <taxon>Neoteleostei</taxon>
        <taxon>Acanthomorphata</taxon>
        <taxon>Carangaria</taxon>
        <taxon>Pleuronectiformes</taxon>
        <taxon>Pleuronectoidei</taxon>
        <taxon>Pleuronectidae</taxon>
        <taxon>Pleuronectes</taxon>
    </lineage>
</organism>
<reference evidence="1" key="1">
    <citation type="submission" date="2020-03" db="EMBL/GenBank/DDBJ databases">
        <authorList>
            <person name="Weist P."/>
        </authorList>
    </citation>
    <scope>NUCLEOTIDE SEQUENCE</scope>
</reference>
<dbReference type="Proteomes" id="UP001153269">
    <property type="component" value="Unassembled WGS sequence"/>
</dbReference>
<gene>
    <name evidence="1" type="ORF">PLEPLA_LOCUS39016</name>
</gene>
<dbReference type="EMBL" id="CADEAL010004085">
    <property type="protein sequence ID" value="CAB1451323.1"/>
    <property type="molecule type" value="Genomic_DNA"/>
</dbReference>
<comment type="caution">
    <text evidence="1">The sequence shown here is derived from an EMBL/GenBank/DDBJ whole genome shotgun (WGS) entry which is preliminary data.</text>
</comment>
<sequence length="80" mass="8935">MLPSVLGSSWKSNALFGNQIMRRRCVADPANNFGLRASELTSPKIQPNTSMTRLRGSRMTTTLSATTTFKFTTARDLFFM</sequence>